<keyword evidence="3" id="KW-1185">Reference proteome</keyword>
<gene>
    <name evidence="2" type="ORF">PFICI_05493</name>
</gene>
<dbReference type="GeneID" id="19270506"/>
<accession>W3XDW4</accession>
<dbReference type="RefSeq" id="XP_007832265.1">
    <property type="nucleotide sequence ID" value="XM_007834074.1"/>
</dbReference>
<organism evidence="2 3">
    <name type="scientific">Pestalotiopsis fici (strain W106-1 / CGMCC3.15140)</name>
    <dbReference type="NCBI Taxonomy" id="1229662"/>
    <lineage>
        <taxon>Eukaryota</taxon>
        <taxon>Fungi</taxon>
        <taxon>Dikarya</taxon>
        <taxon>Ascomycota</taxon>
        <taxon>Pezizomycotina</taxon>
        <taxon>Sordariomycetes</taxon>
        <taxon>Xylariomycetidae</taxon>
        <taxon>Amphisphaeriales</taxon>
        <taxon>Sporocadaceae</taxon>
        <taxon>Pestalotiopsis</taxon>
    </lineage>
</organism>
<dbReference type="AlphaFoldDB" id="W3XDW4"/>
<evidence type="ECO:0008006" key="4">
    <source>
        <dbReference type="Google" id="ProtNLM"/>
    </source>
</evidence>
<proteinExistence type="predicted"/>
<sequence>MKWTSFLLAQSVAVAALTISASISVPTATISEIVAPTPTIVPSCPPLPTLPLPIIPNDACVIGCVADFLKALQKATHLVCPAIYPPPPYCVRPVERAIAQLRLCLIGCGRPTLPLPATPDVVAVVFCPLAESATA</sequence>
<reference evidence="3" key="1">
    <citation type="journal article" date="2015" name="BMC Genomics">
        <title>Genomic and transcriptomic analysis of the endophytic fungus Pestalotiopsis fici reveals its lifestyle and high potential for synthesis of natural products.</title>
        <authorList>
            <person name="Wang X."/>
            <person name="Zhang X."/>
            <person name="Liu L."/>
            <person name="Xiang M."/>
            <person name="Wang W."/>
            <person name="Sun X."/>
            <person name="Che Y."/>
            <person name="Guo L."/>
            <person name="Liu G."/>
            <person name="Guo L."/>
            <person name="Wang C."/>
            <person name="Yin W.B."/>
            <person name="Stadler M."/>
            <person name="Zhang X."/>
            <person name="Liu X."/>
        </authorList>
    </citation>
    <scope>NUCLEOTIDE SEQUENCE [LARGE SCALE GENOMIC DNA]</scope>
    <source>
        <strain evidence="3">W106-1 / CGMCC3.15140</strain>
    </source>
</reference>
<feature type="chain" id="PRO_5004834538" description="Hydrophobin" evidence="1">
    <location>
        <begin position="17"/>
        <end position="135"/>
    </location>
</feature>
<protein>
    <recommendedName>
        <fullName evidence="4">Hydrophobin</fullName>
    </recommendedName>
</protein>
<dbReference type="Proteomes" id="UP000030651">
    <property type="component" value="Unassembled WGS sequence"/>
</dbReference>
<evidence type="ECO:0000313" key="2">
    <source>
        <dbReference type="EMBL" id="ETS83617.1"/>
    </source>
</evidence>
<dbReference type="EMBL" id="KI912111">
    <property type="protein sequence ID" value="ETS83617.1"/>
    <property type="molecule type" value="Genomic_DNA"/>
</dbReference>
<evidence type="ECO:0000313" key="3">
    <source>
        <dbReference type="Proteomes" id="UP000030651"/>
    </source>
</evidence>
<dbReference type="HOGENOM" id="CLU_1886483_0_0_1"/>
<keyword evidence="1" id="KW-0732">Signal</keyword>
<name>W3XDW4_PESFW</name>
<dbReference type="KEGG" id="pfy:PFICI_05493"/>
<feature type="signal peptide" evidence="1">
    <location>
        <begin position="1"/>
        <end position="16"/>
    </location>
</feature>
<dbReference type="OrthoDB" id="10573735at2759"/>
<evidence type="ECO:0000256" key="1">
    <source>
        <dbReference type="SAM" id="SignalP"/>
    </source>
</evidence>
<dbReference type="InParanoid" id="W3XDW4"/>